<gene>
    <name evidence="2" type="ORF">GCM10022239_02220</name>
</gene>
<evidence type="ECO:0000313" key="2">
    <source>
        <dbReference type="EMBL" id="GAA3729053.1"/>
    </source>
</evidence>
<dbReference type="InterPro" id="IPR036188">
    <property type="entry name" value="FAD/NAD-bd_sf"/>
</dbReference>
<evidence type="ECO:0000313" key="3">
    <source>
        <dbReference type="Proteomes" id="UP001501004"/>
    </source>
</evidence>
<sequence>MIDVLVVGGGPIGLAAAIEARMAGLSVTVVEPRTGPIDKACGEGLMPGAVTALARLGVDPQGHGLAGISYRGGGRRADHGFRHGVGRGVRRTILHAALAERAEEVGVDRMVGKVDAYEQSADSVAAAGIEARWMLGCDGLHSTVRELAGLAARTRGPRRFGLRRHFAVAPWNDLVEVHWTGSAEVYVTPVGDLEVGVAVLGPRHTDYDAAVNAVPSLAQRLDGAAVTTSTRGAGPLRQRTRARTAGRVLLVGDASGYVDAITGEGIRVGLAQARAAIDCIVADEPKRYEREWRRATRDFRMLTVGLVALGASPLRPTIVPLARALPNVYGAIVERLAR</sequence>
<keyword evidence="3" id="KW-1185">Reference proteome</keyword>
<organism evidence="2 3">
    <name type="scientific">Leifsonella bigeumensis</name>
    <dbReference type="NCBI Taxonomy" id="433643"/>
    <lineage>
        <taxon>Bacteria</taxon>
        <taxon>Bacillati</taxon>
        <taxon>Actinomycetota</taxon>
        <taxon>Actinomycetes</taxon>
        <taxon>Micrococcales</taxon>
        <taxon>Microbacteriaceae</taxon>
        <taxon>Leifsonella</taxon>
    </lineage>
</organism>
<feature type="domain" description="FAD-binding" evidence="1">
    <location>
        <begin position="2"/>
        <end position="273"/>
    </location>
</feature>
<dbReference type="PRINTS" id="PR00420">
    <property type="entry name" value="RNGMNOXGNASE"/>
</dbReference>
<reference evidence="3" key="1">
    <citation type="journal article" date="2019" name="Int. J. Syst. Evol. Microbiol.">
        <title>The Global Catalogue of Microorganisms (GCM) 10K type strain sequencing project: providing services to taxonomists for standard genome sequencing and annotation.</title>
        <authorList>
            <consortium name="The Broad Institute Genomics Platform"/>
            <consortium name="The Broad Institute Genome Sequencing Center for Infectious Disease"/>
            <person name="Wu L."/>
            <person name="Ma J."/>
        </authorList>
    </citation>
    <scope>NUCLEOTIDE SEQUENCE [LARGE SCALE GENOMIC DNA]</scope>
    <source>
        <strain evidence="3">JCM 16949</strain>
    </source>
</reference>
<dbReference type="Gene3D" id="3.50.50.60">
    <property type="entry name" value="FAD/NAD(P)-binding domain"/>
    <property type="match status" value="1"/>
</dbReference>
<evidence type="ECO:0000259" key="1">
    <source>
        <dbReference type="Pfam" id="PF01494"/>
    </source>
</evidence>
<dbReference type="SUPFAM" id="SSF51905">
    <property type="entry name" value="FAD/NAD(P)-binding domain"/>
    <property type="match status" value="1"/>
</dbReference>
<accession>A0ABP7F1E1</accession>
<dbReference type="InterPro" id="IPR050407">
    <property type="entry name" value="Geranylgeranyl_reductase"/>
</dbReference>
<dbReference type="Proteomes" id="UP001501004">
    <property type="component" value="Unassembled WGS sequence"/>
</dbReference>
<dbReference type="PANTHER" id="PTHR42685:SF19">
    <property type="entry name" value="POSSIBLE OXIDOREDUCTASE"/>
    <property type="match status" value="1"/>
</dbReference>
<name>A0ABP7F1E1_9MICO</name>
<protein>
    <submittedName>
        <fullName evidence="2">NAD(P)/FAD-dependent oxidoreductase</fullName>
    </submittedName>
</protein>
<dbReference type="RefSeq" id="WP_344752861.1">
    <property type="nucleotide sequence ID" value="NZ_BAABAE010000001.1"/>
</dbReference>
<comment type="caution">
    <text evidence="2">The sequence shown here is derived from an EMBL/GenBank/DDBJ whole genome shotgun (WGS) entry which is preliminary data.</text>
</comment>
<dbReference type="PANTHER" id="PTHR42685">
    <property type="entry name" value="GERANYLGERANYL DIPHOSPHATE REDUCTASE"/>
    <property type="match status" value="1"/>
</dbReference>
<proteinExistence type="predicted"/>
<dbReference type="EMBL" id="BAABAE010000001">
    <property type="protein sequence ID" value="GAA3729053.1"/>
    <property type="molecule type" value="Genomic_DNA"/>
</dbReference>
<dbReference type="InterPro" id="IPR002938">
    <property type="entry name" value="FAD-bd"/>
</dbReference>
<dbReference type="Pfam" id="PF01494">
    <property type="entry name" value="FAD_binding_3"/>
    <property type="match status" value="1"/>
</dbReference>